<dbReference type="EMBL" id="CP117255">
    <property type="protein sequence ID" value="WFR94529.1"/>
    <property type="molecule type" value="Genomic_DNA"/>
</dbReference>
<reference evidence="4" key="2">
    <citation type="journal article" date="2023" name="MicrobiologyOpen">
        <title>Genomics of the tumorigenes clade of the family Rhizobiaceae and description of Rhizobium rhododendri sp. nov.</title>
        <authorList>
            <person name="Kuzmanovic N."/>
            <person name="diCenzo G.C."/>
            <person name="Bunk B."/>
            <person name="Sproeer C."/>
            <person name="Fruehling A."/>
            <person name="Neumann-Schaal M."/>
            <person name="Overmann J."/>
            <person name="Smalla K."/>
        </authorList>
    </citation>
    <scope>NUCLEOTIDE SEQUENCE [LARGE SCALE GENOMIC DNA]</scope>
    <source>
        <strain evidence="4">1078</strain>
    </source>
</reference>
<dbReference type="SMART" id="SM00028">
    <property type="entry name" value="TPR"/>
    <property type="match status" value="3"/>
</dbReference>
<reference evidence="3 4" key="1">
    <citation type="journal article" date="2018" name="Sci. Rep.">
        <title>Rhizobium tumorigenes sp. nov., a novel plant tumorigenic bacterium isolated from cane gall tumors on thornless blackberry.</title>
        <authorList>
            <person name="Kuzmanovi N."/>
            <person name="Smalla K."/>
            <person name="Gronow S."/>
            <person name="PuBawska J."/>
        </authorList>
    </citation>
    <scope>NUCLEOTIDE SEQUENCE [LARGE SCALE GENOMIC DNA]</scope>
    <source>
        <strain evidence="3 4">1078</strain>
    </source>
</reference>
<dbReference type="Gene3D" id="1.25.40.10">
    <property type="entry name" value="Tetratricopeptide repeat domain"/>
    <property type="match status" value="1"/>
</dbReference>
<dbReference type="RefSeq" id="WP_111222361.1">
    <property type="nucleotide sequence ID" value="NZ_CP117255.1"/>
</dbReference>
<evidence type="ECO:0000313" key="4">
    <source>
        <dbReference type="Proteomes" id="UP000249499"/>
    </source>
</evidence>
<dbReference type="AlphaFoldDB" id="A0AAF1K2Q5"/>
<dbReference type="SUPFAM" id="SSF48452">
    <property type="entry name" value="TPR-like"/>
    <property type="match status" value="1"/>
</dbReference>
<proteinExistence type="predicted"/>
<dbReference type="InterPro" id="IPR019734">
    <property type="entry name" value="TPR_rpt"/>
</dbReference>
<organism evidence="3 4">
    <name type="scientific">Rhizobium tumorigenes</name>
    <dbReference type="NCBI Taxonomy" id="2041385"/>
    <lineage>
        <taxon>Bacteria</taxon>
        <taxon>Pseudomonadati</taxon>
        <taxon>Pseudomonadota</taxon>
        <taxon>Alphaproteobacteria</taxon>
        <taxon>Hyphomicrobiales</taxon>
        <taxon>Rhizobiaceae</taxon>
        <taxon>Rhizobium/Agrobacterium group</taxon>
        <taxon>Rhizobium</taxon>
    </lineage>
</organism>
<dbReference type="Proteomes" id="UP000249499">
    <property type="component" value="Chromosome"/>
</dbReference>
<protein>
    <recommendedName>
        <fullName evidence="5">TPR repeat-containing protein</fullName>
    </recommendedName>
</protein>
<keyword evidence="4" id="KW-1185">Reference proteome</keyword>
<feature type="repeat" description="TPR" evidence="1">
    <location>
        <begin position="118"/>
        <end position="151"/>
    </location>
</feature>
<dbReference type="InterPro" id="IPR011990">
    <property type="entry name" value="TPR-like_helical_dom_sf"/>
</dbReference>
<feature type="signal peptide" evidence="2">
    <location>
        <begin position="1"/>
        <end position="28"/>
    </location>
</feature>
<evidence type="ECO:0000256" key="1">
    <source>
        <dbReference type="PROSITE-ProRule" id="PRU00339"/>
    </source>
</evidence>
<keyword evidence="2" id="KW-0732">Signal</keyword>
<evidence type="ECO:0000313" key="3">
    <source>
        <dbReference type="EMBL" id="WFR94529.1"/>
    </source>
</evidence>
<evidence type="ECO:0008006" key="5">
    <source>
        <dbReference type="Google" id="ProtNLM"/>
    </source>
</evidence>
<evidence type="ECO:0000256" key="2">
    <source>
        <dbReference type="SAM" id="SignalP"/>
    </source>
</evidence>
<dbReference type="KEGG" id="rtu:PR017_11900"/>
<accession>A0AAF1K2Q5</accession>
<gene>
    <name evidence="3" type="ORF">PR017_11900</name>
</gene>
<sequence length="204" mass="22633">MPAMFVRALLRSTLLLPVLLAASVPQMAAADDARIVEQQNESVSPKQRLDDLFTALKRQHDPDQAAGIANQIKVEWSQSGSATVDLLMQWAAKAIAEKRNAAAFDFLDQVIALKPRYVEGWNQRATLNYALGDYNKSMADIEQVLRLEPRHFGALAGMAAILTENGKDQQTLEIWQRFLAIYPANRAAQQQADQLSEKLAGSRT</sequence>
<name>A0AAF1K2Q5_9HYPH</name>
<feature type="chain" id="PRO_5042147399" description="TPR repeat-containing protein" evidence="2">
    <location>
        <begin position="29"/>
        <end position="204"/>
    </location>
</feature>
<keyword evidence="1" id="KW-0802">TPR repeat</keyword>
<dbReference type="PROSITE" id="PS50005">
    <property type="entry name" value="TPR"/>
    <property type="match status" value="1"/>
</dbReference>